<gene>
    <name evidence="2" type="ORF">GTGU_01477</name>
</gene>
<protein>
    <submittedName>
        <fullName evidence="2">Uncharacterized protein</fullName>
    </submittedName>
</protein>
<feature type="region of interest" description="Disordered" evidence="1">
    <location>
        <begin position="1"/>
        <end position="49"/>
    </location>
</feature>
<dbReference type="Proteomes" id="UP000028630">
    <property type="component" value="Unassembled WGS sequence"/>
</dbReference>
<evidence type="ECO:0000256" key="1">
    <source>
        <dbReference type="SAM" id="MobiDB-lite"/>
    </source>
</evidence>
<evidence type="ECO:0000313" key="3">
    <source>
        <dbReference type="Proteomes" id="UP000028630"/>
    </source>
</evidence>
<organism evidence="2 3">
    <name type="scientific">Trabulsiella guamensis ATCC 49490</name>
    <dbReference type="NCBI Taxonomy" id="1005994"/>
    <lineage>
        <taxon>Bacteria</taxon>
        <taxon>Pseudomonadati</taxon>
        <taxon>Pseudomonadota</taxon>
        <taxon>Gammaproteobacteria</taxon>
        <taxon>Enterobacterales</taxon>
        <taxon>Enterobacteriaceae</taxon>
        <taxon>Trabulsiella</taxon>
    </lineage>
</organism>
<accession>A0A085ADI6</accession>
<comment type="caution">
    <text evidence="2">The sequence shown here is derived from an EMBL/GenBank/DDBJ whole genome shotgun (WGS) entry which is preliminary data.</text>
</comment>
<dbReference type="EMBL" id="JMTB01000054">
    <property type="protein sequence ID" value="KFC08281.1"/>
    <property type="molecule type" value="Genomic_DNA"/>
</dbReference>
<dbReference type="eggNOG" id="ENOG5033NDA">
    <property type="taxonomic scope" value="Bacteria"/>
</dbReference>
<keyword evidence="3" id="KW-1185">Reference proteome</keyword>
<name>A0A085ADI6_9ENTR</name>
<reference evidence="3" key="1">
    <citation type="submission" date="2014-05" db="EMBL/GenBank/DDBJ databases">
        <title>ATOL: Assembling a taxonomically balanced genome-scale reconstruction of the evolutionary history of the Enterobacteriaceae.</title>
        <authorList>
            <person name="Plunkett G. III"/>
            <person name="Neeno-Eckwall E.C."/>
            <person name="Glasner J.D."/>
            <person name="Perna N.T."/>
        </authorList>
    </citation>
    <scope>NUCLEOTIDE SEQUENCE [LARGE SCALE GENOMIC DNA]</scope>
    <source>
        <strain evidence="3">ATCC 49490</strain>
    </source>
</reference>
<dbReference type="RefSeq" id="WP_169741170.1">
    <property type="nucleotide sequence ID" value="NZ_JMTB01000054.1"/>
</dbReference>
<sequence length="49" mass="5376">MSQPKQSQGDSKPQQPAEQKPTPSQGSADFTTKRVLVGDSAEQFRKSKK</sequence>
<dbReference type="AlphaFoldDB" id="A0A085ADI6"/>
<evidence type="ECO:0000313" key="2">
    <source>
        <dbReference type="EMBL" id="KFC08281.1"/>
    </source>
</evidence>
<feature type="compositionally biased region" description="Polar residues" evidence="1">
    <location>
        <begin position="1"/>
        <end position="30"/>
    </location>
</feature>
<proteinExistence type="predicted"/>